<feature type="transmembrane region" description="Helical" evidence="6">
    <location>
        <begin position="69"/>
        <end position="92"/>
    </location>
</feature>
<protein>
    <submittedName>
        <fullName evidence="8">Putative membrane protein</fullName>
    </submittedName>
</protein>
<comment type="subcellular location">
    <subcellularLocation>
        <location evidence="1">Membrane</location>
        <topology evidence="1">Multi-pass membrane protein</topology>
    </subcellularLocation>
</comment>
<evidence type="ECO:0000256" key="5">
    <source>
        <dbReference type="ARBA" id="ARBA00023136"/>
    </source>
</evidence>
<feature type="domain" description="EamA" evidence="7">
    <location>
        <begin position="16"/>
        <end position="143"/>
    </location>
</feature>
<dbReference type="InterPro" id="IPR000620">
    <property type="entry name" value="EamA_dom"/>
</dbReference>
<dbReference type="InterPro" id="IPR050638">
    <property type="entry name" value="AA-Vitamin_Transporters"/>
</dbReference>
<dbReference type="RefSeq" id="WP_113960637.1">
    <property type="nucleotide sequence ID" value="NZ_QNRR01000009.1"/>
</dbReference>
<reference evidence="8 9" key="1">
    <citation type="submission" date="2018-06" db="EMBL/GenBank/DDBJ databases">
        <title>Genomic Encyclopedia of Type Strains, Phase IV (KMG-IV): sequencing the most valuable type-strain genomes for metagenomic binning, comparative biology and taxonomic classification.</title>
        <authorList>
            <person name="Goeker M."/>
        </authorList>
    </citation>
    <scope>NUCLEOTIDE SEQUENCE [LARGE SCALE GENOMIC DNA]</scope>
    <source>
        <strain evidence="8 9">DSM 25532</strain>
    </source>
</reference>
<dbReference type="AlphaFoldDB" id="A0A366HD32"/>
<dbReference type="PANTHER" id="PTHR32322">
    <property type="entry name" value="INNER MEMBRANE TRANSPORTER"/>
    <property type="match status" value="1"/>
</dbReference>
<dbReference type="InterPro" id="IPR037185">
    <property type="entry name" value="EmrE-like"/>
</dbReference>
<comment type="similarity">
    <text evidence="2">Belongs to the EamA transporter family.</text>
</comment>
<feature type="transmembrane region" description="Helical" evidence="6">
    <location>
        <begin position="98"/>
        <end position="120"/>
    </location>
</feature>
<feature type="transmembrane region" description="Helical" evidence="6">
    <location>
        <begin position="12"/>
        <end position="32"/>
    </location>
</feature>
<feature type="transmembrane region" description="Helical" evidence="6">
    <location>
        <begin position="153"/>
        <end position="172"/>
    </location>
</feature>
<feature type="transmembrane region" description="Helical" evidence="6">
    <location>
        <begin position="216"/>
        <end position="237"/>
    </location>
</feature>
<gene>
    <name evidence="8" type="ORF">DES53_109176</name>
</gene>
<feature type="transmembrane region" description="Helical" evidence="6">
    <location>
        <begin position="184"/>
        <end position="204"/>
    </location>
</feature>
<evidence type="ECO:0000256" key="1">
    <source>
        <dbReference type="ARBA" id="ARBA00004141"/>
    </source>
</evidence>
<keyword evidence="4 6" id="KW-1133">Transmembrane helix</keyword>
<dbReference type="OrthoDB" id="9809509at2"/>
<dbReference type="Pfam" id="PF00892">
    <property type="entry name" value="EamA"/>
    <property type="match status" value="1"/>
</dbReference>
<dbReference type="SUPFAM" id="SSF103481">
    <property type="entry name" value="Multidrug resistance efflux transporter EmrE"/>
    <property type="match status" value="2"/>
</dbReference>
<dbReference type="EMBL" id="QNRR01000009">
    <property type="protein sequence ID" value="RBP39749.1"/>
    <property type="molecule type" value="Genomic_DNA"/>
</dbReference>
<evidence type="ECO:0000259" key="7">
    <source>
        <dbReference type="Pfam" id="PF00892"/>
    </source>
</evidence>
<evidence type="ECO:0000256" key="3">
    <source>
        <dbReference type="ARBA" id="ARBA00022692"/>
    </source>
</evidence>
<accession>A0A366HD32</accession>
<dbReference type="GO" id="GO:0016020">
    <property type="term" value="C:membrane"/>
    <property type="evidence" value="ECO:0007669"/>
    <property type="project" value="UniProtKB-SubCell"/>
</dbReference>
<sequence length="290" mass="31216">MPSPVLKKLQPYFPALFVLLWSSGFIGSKFGLGYAEPFTFLFIRMLVVAVLLTLVAWMTGAPWPKSRRAVWHLVVSGLLVHGIYLGGVLSAVAHGLGAGLVALIVGLQPLLTAVITTLWMRETLVARQWIGLVLGLAGVALVVSQKLTGHPDLPALALVTLALFGITLGTLYQKRFCGGMDLRTGTAVQAYTCAGLMLVLAVGFETMVVQWTPQLIFALLWLIFVLSIGAFFLLSILLRQGQSLQVTRLFYLTPPVTAVMAWLAFGEGLPPTVVAGFLVAALGVWMARQA</sequence>
<evidence type="ECO:0000256" key="4">
    <source>
        <dbReference type="ARBA" id="ARBA00022989"/>
    </source>
</evidence>
<keyword evidence="5 6" id="KW-0472">Membrane</keyword>
<evidence type="ECO:0000256" key="2">
    <source>
        <dbReference type="ARBA" id="ARBA00007362"/>
    </source>
</evidence>
<feature type="transmembrane region" description="Helical" evidence="6">
    <location>
        <begin position="38"/>
        <end position="57"/>
    </location>
</feature>
<name>A0A366HD32_9BACT</name>
<comment type="caution">
    <text evidence="8">The sequence shown here is derived from an EMBL/GenBank/DDBJ whole genome shotgun (WGS) entry which is preliminary data.</text>
</comment>
<evidence type="ECO:0000313" key="9">
    <source>
        <dbReference type="Proteomes" id="UP000253426"/>
    </source>
</evidence>
<keyword evidence="3 6" id="KW-0812">Transmembrane</keyword>
<evidence type="ECO:0000313" key="8">
    <source>
        <dbReference type="EMBL" id="RBP39749.1"/>
    </source>
</evidence>
<proteinExistence type="inferred from homology"/>
<evidence type="ECO:0000256" key="6">
    <source>
        <dbReference type="SAM" id="Phobius"/>
    </source>
</evidence>
<dbReference type="PANTHER" id="PTHR32322:SF2">
    <property type="entry name" value="EAMA DOMAIN-CONTAINING PROTEIN"/>
    <property type="match status" value="1"/>
</dbReference>
<feature type="transmembrane region" description="Helical" evidence="6">
    <location>
        <begin position="129"/>
        <end position="147"/>
    </location>
</feature>
<keyword evidence="9" id="KW-1185">Reference proteome</keyword>
<organism evidence="8 9">
    <name type="scientific">Roseimicrobium gellanilyticum</name>
    <dbReference type="NCBI Taxonomy" id="748857"/>
    <lineage>
        <taxon>Bacteria</taxon>
        <taxon>Pseudomonadati</taxon>
        <taxon>Verrucomicrobiota</taxon>
        <taxon>Verrucomicrobiia</taxon>
        <taxon>Verrucomicrobiales</taxon>
        <taxon>Verrucomicrobiaceae</taxon>
        <taxon>Roseimicrobium</taxon>
    </lineage>
</organism>
<dbReference type="Proteomes" id="UP000253426">
    <property type="component" value="Unassembled WGS sequence"/>
</dbReference>